<dbReference type="PANTHER" id="PTHR47331:SF5">
    <property type="entry name" value="RIBONUCLEASE H"/>
    <property type="match status" value="1"/>
</dbReference>
<name>A0ABM4TXJ1_DROSZ</name>
<proteinExistence type="predicted"/>
<evidence type="ECO:0008006" key="3">
    <source>
        <dbReference type="Google" id="ProtNLM"/>
    </source>
</evidence>
<evidence type="ECO:0000313" key="2">
    <source>
        <dbReference type="RefSeq" id="XP_070854674.1"/>
    </source>
</evidence>
<dbReference type="Proteomes" id="UP001652628">
    <property type="component" value="Chromosome 2"/>
</dbReference>
<protein>
    <recommendedName>
        <fullName evidence="3">Peptidase aspartic putative domain-containing protein</fullName>
    </recommendedName>
</protein>
<dbReference type="InterPro" id="IPR005312">
    <property type="entry name" value="DUF1759"/>
</dbReference>
<dbReference type="RefSeq" id="XP_070854674.1">
    <property type="nucleotide sequence ID" value="XM_070998573.1"/>
</dbReference>
<dbReference type="SUPFAM" id="SSF56672">
    <property type="entry name" value="DNA/RNA polymerases"/>
    <property type="match status" value="1"/>
</dbReference>
<organism evidence="1 2">
    <name type="scientific">Drosophila suzukii</name>
    <name type="common">Spotted-wing drosophila fruit fly</name>
    <dbReference type="NCBI Taxonomy" id="28584"/>
    <lineage>
        <taxon>Eukaryota</taxon>
        <taxon>Metazoa</taxon>
        <taxon>Ecdysozoa</taxon>
        <taxon>Arthropoda</taxon>
        <taxon>Hexapoda</taxon>
        <taxon>Insecta</taxon>
        <taxon>Pterygota</taxon>
        <taxon>Neoptera</taxon>
        <taxon>Endopterygota</taxon>
        <taxon>Diptera</taxon>
        <taxon>Brachycera</taxon>
        <taxon>Muscomorpha</taxon>
        <taxon>Ephydroidea</taxon>
        <taxon>Drosophilidae</taxon>
        <taxon>Drosophila</taxon>
        <taxon>Sophophora</taxon>
    </lineage>
</organism>
<gene>
    <name evidence="2" type="primary">LOC139354347</name>
</gene>
<keyword evidence="1" id="KW-1185">Reference proteome</keyword>
<evidence type="ECO:0000313" key="1">
    <source>
        <dbReference type="Proteomes" id="UP001652628"/>
    </source>
</evidence>
<dbReference type="Pfam" id="PF03564">
    <property type="entry name" value="DUF1759"/>
    <property type="match status" value="1"/>
</dbReference>
<dbReference type="GeneID" id="139354347"/>
<reference evidence="2" key="1">
    <citation type="submission" date="2025-08" db="UniProtKB">
        <authorList>
            <consortium name="RefSeq"/>
        </authorList>
    </citation>
    <scope>IDENTIFICATION</scope>
</reference>
<accession>A0ABM4TXJ1</accession>
<dbReference type="InterPro" id="IPR043502">
    <property type="entry name" value="DNA/RNA_pol_sf"/>
</dbReference>
<sequence length="895" mass="101390">MSTSFIEQTNQTRIDLHNRLLDDQNELQGKIQQLIKNYGKDSADRRLREGYYAGRLDQLKELWQQFCDLDEEVQQAALPTGSEYSSRLTALKELVEKYQRIFLDNIPTGSDPPKAPRRTSANIKITTGEQVKGSSTIDTVIRQHLDLHWALLRQAHDELDSTPGAAARAEAELAQFHTLYEEYEMNLLRENDAPMSLNLALPPISIPEFNGEYLDWPRFHDLFVELVHNKPYSASQKLHILQSSLRGEARNVLTDTAFSQGGYDETWLRLKARYQNGKILVFAAIAKIVDYKPIDGSSRQLRALHDTIKNSMSTLKNLEICTKSWDPIIGFLVRRKLDQYTLAALEDSANSPTEVPLLESVLAFLERRSGMLETLDAQPKTLVSRDNTCKICNIATHRPLSCNMFRRMSPEERRQAMTKIAGCANCLSNYHKTNSCPSPMTCRFCRQRHHSMLHKHPESTAPVVAIATIDQPLQAMDTSDPNLQTPMINKVSALTLSQPPNPYVLLPTAMVAIQGQTARREKCRAVIDPGSQLNLMSSRMVDQLAIPTFSTSQGISGIGETAQGSSSWARVRLSSLRSNFQKEIVVFILPRLTKNQPSESIDEGLSLPSTVVLADPEFGQPGSIDLLLGAEVYSRLIRPGLISLGDDKPTLQETTLGWIVFGAVRRRVPAAMAGNVMTITREDPLPALENFWKLDTFNTEVPAMTVQERLCEEHFLSNVQICPDQRLMVRLPFAENPRELGKTLALAQRRFSSLERRLERDPAMREGYVSFMDEYERLNHMTEVQLSSIPRNHYFIPHHCVLKPDSSTTKLRVVFDASAASSTGKSLNNILRVGPTVQSDLLSILLRFRTHRFVFTADVEKMYRQIWVHPQDKGYQLIQQNVYNIWHRERRQASS</sequence>
<dbReference type="PANTHER" id="PTHR47331">
    <property type="entry name" value="PHD-TYPE DOMAIN-CONTAINING PROTEIN"/>
    <property type="match status" value="1"/>
</dbReference>